<dbReference type="STRING" id="1302690.BUE76_00230"/>
<keyword evidence="1" id="KW-0472">Membrane</keyword>
<keyword evidence="1" id="KW-0812">Transmembrane</keyword>
<protein>
    <submittedName>
        <fullName evidence="2">Uncharacterized protein</fullName>
    </submittedName>
</protein>
<gene>
    <name evidence="2" type="ORF">SAMN05444008_12071</name>
</gene>
<evidence type="ECO:0000313" key="2">
    <source>
        <dbReference type="EMBL" id="SHG19743.1"/>
    </source>
</evidence>
<evidence type="ECO:0000256" key="1">
    <source>
        <dbReference type="SAM" id="Phobius"/>
    </source>
</evidence>
<organism evidence="2 3">
    <name type="scientific">Cnuella takakiae</name>
    <dbReference type="NCBI Taxonomy" id="1302690"/>
    <lineage>
        <taxon>Bacteria</taxon>
        <taxon>Pseudomonadati</taxon>
        <taxon>Bacteroidota</taxon>
        <taxon>Chitinophagia</taxon>
        <taxon>Chitinophagales</taxon>
        <taxon>Chitinophagaceae</taxon>
        <taxon>Cnuella</taxon>
    </lineage>
</organism>
<proteinExistence type="predicted"/>
<dbReference type="RefSeq" id="WP_073047510.1">
    <property type="nucleotide sequence ID" value="NZ_FQUO01000020.1"/>
</dbReference>
<reference evidence="2 3" key="1">
    <citation type="submission" date="2016-11" db="EMBL/GenBank/DDBJ databases">
        <authorList>
            <person name="Jaros S."/>
            <person name="Januszkiewicz K."/>
            <person name="Wedrychowicz H."/>
        </authorList>
    </citation>
    <scope>NUCLEOTIDE SEQUENCE [LARGE SCALE GENOMIC DNA]</scope>
    <source>
        <strain evidence="2 3">DSM 26897</strain>
    </source>
</reference>
<feature type="transmembrane region" description="Helical" evidence="1">
    <location>
        <begin position="73"/>
        <end position="93"/>
    </location>
</feature>
<evidence type="ECO:0000313" key="3">
    <source>
        <dbReference type="Proteomes" id="UP000184368"/>
    </source>
</evidence>
<dbReference type="EMBL" id="FQUO01000020">
    <property type="protein sequence ID" value="SHG19743.1"/>
    <property type="molecule type" value="Genomic_DNA"/>
</dbReference>
<keyword evidence="3" id="KW-1185">Reference proteome</keyword>
<dbReference type="AlphaFoldDB" id="A0A1M5HV27"/>
<keyword evidence="1" id="KW-1133">Transmembrane helix</keyword>
<name>A0A1M5HV27_9BACT</name>
<accession>A0A1M5HV27</accession>
<dbReference type="Proteomes" id="UP000184368">
    <property type="component" value="Unassembled WGS sequence"/>
</dbReference>
<sequence length="136" mass="15669">MTKEKQQDYLTLLAELRHRYKIRYGSTLDDEILFVIIRINELQVDLKKEVQTINRVSFPTGFSYFLYGLGKSISYLLAGIGLLMIAGTIYLSFTPTPSKKYEYIQTTKGTVLFLEAFNGKDTMILVETKVPKKKKQ</sequence>